<dbReference type="AlphaFoldDB" id="A0A9Q1E4S3"/>
<dbReference type="Proteomes" id="UP001152622">
    <property type="component" value="Unassembled WGS sequence"/>
</dbReference>
<gene>
    <name evidence="2" type="ORF">SKAU_G00430120</name>
</gene>
<evidence type="ECO:0000256" key="1">
    <source>
        <dbReference type="SAM" id="MobiDB-lite"/>
    </source>
</evidence>
<name>A0A9Q1E4S3_SYNKA</name>
<feature type="region of interest" description="Disordered" evidence="1">
    <location>
        <begin position="15"/>
        <end position="34"/>
    </location>
</feature>
<dbReference type="EMBL" id="JAINUF010000062">
    <property type="protein sequence ID" value="KAJ8332005.1"/>
    <property type="molecule type" value="Genomic_DNA"/>
</dbReference>
<evidence type="ECO:0000313" key="2">
    <source>
        <dbReference type="EMBL" id="KAJ8332005.1"/>
    </source>
</evidence>
<sequence>MRILEFPVQLTVQRSSTARDVQPSPPEELWHGHESEEDCQAAYCFDGRCVIPQLPRRSALKIRSEARLSLWQRRCTPTRQGL</sequence>
<keyword evidence="3" id="KW-1185">Reference proteome</keyword>
<protein>
    <submittedName>
        <fullName evidence="2">Uncharacterized protein</fullName>
    </submittedName>
</protein>
<organism evidence="2 3">
    <name type="scientific">Synaphobranchus kaupii</name>
    <name type="common">Kaup's arrowtooth eel</name>
    <dbReference type="NCBI Taxonomy" id="118154"/>
    <lineage>
        <taxon>Eukaryota</taxon>
        <taxon>Metazoa</taxon>
        <taxon>Chordata</taxon>
        <taxon>Craniata</taxon>
        <taxon>Vertebrata</taxon>
        <taxon>Euteleostomi</taxon>
        <taxon>Actinopterygii</taxon>
        <taxon>Neopterygii</taxon>
        <taxon>Teleostei</taxon>
        <taxon>Anguilliformes</taxon>
        <taxon>Synaphobranchidae</taxon>
        <taxon>Synaphobranchus</taxon>
    </lineage>
</organism>
<accession>A0A9Q1E4S3</accession>
<evidence type="ECO:0000313" key="3">
    <source>
        <dbReference type="Proteomes" id="UP001152622"/>
    </source>
</evidence>
<reference evidence="2" key="1">
    <citation type="journal article" date="2023" name="Science">
        <title>Genome structures resolve the early diversification of teleost fishes.</title>
        <authorList>
            <person name="Parey E."/>
            <person name="Louis A."/>
            <person name="Montfort J."/>
            <person name="Bouchez O."/>
            <person name="Roques C."/>
            <person name="Iampietro C."/>
            <person name="Lluch J."/>
            <person name="Castinel A."/>
            <person name="Donnadieu C."/>
            <person name="Desvignes T."/>
            <person name="Floi Bucao C."/>
            <person name="Jouanno E."/>
            <person name="Wen M."/>
            <person name="Mejri S."/>
            <person name="Dirks R."/>
            <person name="Jansen H."/>
            <person name="Henkel C."/>
            <person name="Chen W.J."/>
            <person name="Zahm M."/>
            <person name="Cabau C."/>
            <person name="Klopp C."/>
            <person name="Thompson A.W."/>
            <person name="Robinson-Rechavi M."/>
            <person name="Braasch I."/>
            <person name="Lecointre G."/>
            <person name="Bobe J."/>
            <person name="Postlethwait J.H."/>
            <person name="Berthelot C."/>
            <person name="Roest Crollius H."/>
            <person name="Guiguen Y."/>
        </authorList>
    </citation>
    <scope>NUCLEOTIDE SEQUENCE</scope>
    <source>
        <strain evidence="2">WJC10195</strain>
    </source>
</reference>
<comment type="caution">
    <text evidence="2">The sequence shown here is derived from an EMBL/GenBank/DDBJ whole genome shotgun (WGS) entry which is preliminary data.</text>
</comment>
<proteinExistence type="predicted"/>